<proteinExistence type="predicted"/>
<name>A0AAE1PHD3_9EUCA</name>
<keyword evidence="1" id="KW-0812">Transmembrane</keyword>
<protein>
    <submittedName>
        <fullName evidence="2">Uncharacterized protein</fullName>
    </submittedName>
</protein>
<dbReference type="EMBL" id="JAWZYT010001982">
    <property type="protein sequence ID" value="KAK4307661.1"/>
    <property type="molecule type" value="Genomic_DNA"/>
</dbReference>
<evidence type="ECO:0000313" key="2">
    <source>
        <dbReference type="EMBL" id="KAK4307661.1"/>
    </source>
</evidence>
<sequence length="124" mass="13031">MSLGCTRRLQTRRRHTHLKRSLSFPHLFARQTDAFIIVLWSGFWAAETGHAMVEACGGDGGGAWGSVFIDVDGDGGRGVVGDGVVGDSDGGGGVGGKVREDRVSDGVGGDILLVLVIVVFGWYI</sequence>
<comment type="caution">
    <text evidence="2">The sequence shown here is derived from an EMBL/GenBank/DDBJ whole genome shotgun (WGS) entry which is preliminary data.</text>
</comment>
<evidence type="ECO:0000313" key="3">
    <source>
        <dbReference type="Proteomes" id="UP001292094"/>
    </source>
</evidence>
<gene>
    <name evidence="2" type="ORF">Pmani_020586</name>
</gene>
<evidence type="ECO:0000256" key="1">
    <source>
        <dbReference type="SAM" id="Phobius"/>
    </source>
</evidence>
<reference evidence="2" key="1">
    <citation type="submission" date="2023-11" db="EMBL/GenBank/DDBJ databases">
        <title>Genome assemblies of two species of porcelain crab, Petrolisthes cinctipes and Petrolisthes manimaculis (Anomura: Porcellanidae).</title>
        <authorList>
            <person name="Angst P."/>
        </authorList>
    </citation>
    <scope>NUCLEOTIDE SEQUENCE</scope>
    <source>
        <strain evidence="2">PB745_02</strain>
        <tissue evidence="2">Gill</tissue>
    </source>
</reference>
<keyword evidence="1" id="KW-0472">Membrane</keyword>
<keyword evidence="1" id="KW-1133">Transmembrane helix</keyword>
<keyword evidence="3" id="KW-1185">Reference proteome</keyword>
<dbReference type="Proteomes" id="UP001292094">
    <property type="component" value="Unassembled WGS sequence"/>
</dbReference>
<accession>A0AAE1PHD3</accession>
<dbReference type="AlphaFoldDB" id="A0AAE1PHD3"/>
<organism evidence="2 3">
    <name type="scientific">Petrolisthes manimaculis</name>
    <dbReference type="NCBI Taxonomy" id="1843537"/>
    <lineage>
        <taxon>Eukaryota</taxon>
        <taxon>Metazoa</taxon>
        <taxon>Ecdysozoa</taxon>
        <taxon>Arthropoda</taxon>
        <taxon>Crustacea</taxon>
        <taxon>Multicrustacea</taxon>
        <taxon>Malacostraca</taxon>
        <taxon>Eumalacostraca</taxon>
        <taxon>Eucarida</taxon>
        <taxon>Decapoda</taxon>
        <taxon>Pleocyemata</taxon>
        <taxon>Anomura</taxon>
        <taxon>Galatheoidea</taxon>
        <taxon>Porcellanidae</taxon>
        <taxon>Petrolisthes</taxon>
    </lineage>
</organism>
<feature type="transmembrane region" description="Helical" evidence="1">
    <location>
        <begin position="107"/>
        <end position="123"/>
    </location>
</feature>